<dbReference type="Pfam" id="PF23189">
    <property type="entry name" value="UPF0261_C"/>
    <property type="match status" value="1"/>
</dbReference>
<dbReference type="NCBIfam" id="NF002674">
    <property type="entry name" value="PRK02399.1-2"/>
    <property type="match status" value="1"/>
</dbReference>
<dbReference type="EMBL" id="QGAC01000006">
    <property type="protein sequence ID" value="TKJ91951.1"/>
    <property type="molecule type" value="Genomic_DNA"/>
</dbReference>
<dbReference type="PANTHER" id="PTHR31862">
    <property type="entry name" value="UPF0261 DOMAIN PROTEIN (AFU_ORTHOLOGUE AFUA_1G10120)"/>
    <property type="match status" value="1"/>
</dbReference>
<reference evidence="4 7" key="2">
    <citation type="journal article" date="2020" name="FEMS Microbiol. Ecol.">
        <title>Temporal dynamics of bacterial communities during seed development and maturation.</title>
        <authorList>
            <person name="Chesneau G."/>
            <person name="Torres-Cortes G."/>
            <person name="Briand M."/>
            <person name="Darrasse A."/>
            <person name="Preveaux A."/>
            <person name="Marais C."/>
            <person name="Jacques M.A."/>
            <person name="Shade A."/>
            <person name="Barret M."/>
        </authorList>
    </citation>
    <scope>NUCLEOTIDE SEQUENCE [LARGE SCALE GENOMIC DNA]</scope>
    <source>
        <strain evidence="4 7">CFBP13732</strain>
    </source>
</reference>
<name>A0A4U3FDT8_9GAMM</name>
<evidence type="ECO:0000313" key="5">
    <source>
        <dbReference type="EMBL" id="TKJ91951.1"/>
    </source>
</evidence>
<evidence type="ECO:0000313" key="7">
    <source>
        <dbReference type="Proteomes" id="UP000661012"/>
    </source>
</evidence>
<dbReference type="EMBL" id="JACYNN010000006">
    <property type="protein sequence ID" value="MBD8106855.1"/>
    <property type="molecule type" value="Genomic_DNA"/>
</dbReference>
<gene>
    <name evidence="5" type="ORF">EpCFBP13511_08440</name>
    <name evidence="4" type="ORF">IFT93_10555</name>
</gene>
<dbReference type="InterPro" id="IPR008322">
    <property type="entry name" value="UPF0261"/>
</dbReference>
<evidence type="ECO:0000313" key="6">
    <source>
        <dbReference type="Proteomes" id="UP000306393"/>
    </source>
</evidence>
<keyword evidence="7" id="KW-1185">Reference proteome</keyword>
<dbReference type="Proteomes" id="UP000661012">
    <property type="component" value="Unassembled WGS sequence"/>
</dbReference>
<dbReference type="OrthoDB" id="9776369at2"/>
<evidence type="ECO:0000259" key="2">
    <source>
        <dbReference type="Pfam" id="PF06792"/>
    </source>
</evidence>
<dbReference type="RefSeq" id="WP_137269039.1">
    <property type="nucleotide sequence ID" value="NZ_CP101613.1"/>
</dbReference>
<dbReference type="HAMAP" id="MF_00677">
    <property type="entry name" value="UPF0261"/>
    <property type="match status" value="1"/>
</dbReference>
<evidence type="ECO:0000313" key="4">
    <source>
        <dbReference type="EMBL" id="MBD8106855.1"/>
    </source>
</evidence>
<dbReference type="AlphaFoldDB" id="A0A4U3FDT8"/>
<protein>
    <recommendedName>
        <fullName evidence="1">UPF0261 protein EpCFBP13511_08440</fullName>
    </recommendedName>
</protein>
<dbReference type="NCBIfam" id="NF002673">
    <property type="entry name" value="PRK02399.1-1"/>
    <property type="match status" value="1"/>
</dbReference>
<evidence type="ECO:0000256" key="1">
    <source>
        <dbReference type="HAMAP-Rule" id="MF_00677"/>
    </source>
</evidence>
<comment type="caution">
    <text evidence="5">The sequence shown here is derived from an EMBL/GenBank/DDBJ whole genome shotgun (WGS) entry which is preliminary data.</text>
</comment>
<dbReference type="PANTHER" id="PTHR31862:SF1">
    <property type="entry name" value="UPF0261 DOMAIN PROTEIN (AFU_ORTHOLOGUE AFUA_1G10120)"/>
    <property type="match status" value="1"/>
</dbReference>
<dbReference type="InterPro" id="IPR044122">
    <property type="entry name" value="UPF0261_N"/>
</dbReference>
<proteinExistence type="inferred from homology"/>
<accession>A0A4U3FDT8</accession>
<evidence type="ECO:0000259" key="3">
    <source>
        <dbReference type="Pfam" id="PF23189"/>
    </source>
</evidence>
<organism evidence="5 6">
    <name type="scientific">Erwinia persicina</name>
    <dbReference type="NCBI Taxonomy" id="55211"/>
    <lineage>
        <taxon>Bacteria</taxon>
        <taxon>Pseudomonadati</taxon>
        <taxon>Pseudomonadota</taxon>
        <taxon>Gammaproteobacteria</taxon>
        <taxon>Enterobacterales</taxon>
        <taxon>Erwiniaceae</taxon>
        <taxon>Erwinia</taxon>
    </lineage>
</organism>
<dbReference type="PIRSF" id="PIRSF033271">
    <property type="entry name" value="UCP033271"/>
    <property type="match status" value="1"/>
</dbReference>
<dbReference type="Gene3D" id="3.40.50.12030">
    <property type="entry name" value="Uncharacterised protein family UPF0261, NC domain"/>
    <property type="match status" value="1"/>
</dbReference>
<reference evidence="5 6" key="1">
    <citation type="journal article" date="2019" name="Sci. Rep.">
        <title>Differences in resource use lead to coexistence of seed-transmitted microbial populations.</title>
        <authorList>
            <person name="Torres-Cortes G."/>
            <person name="Garcia B.J."/>
            <person name="Compant S."/>
            <person name="Rezki S."/>
            <person name="Jones P."/>
            <person name="Preveaux A."/>
            <person name="Briand M."/>
            <person name="Roulet A."/>
            <person name="Bouchez O."/>
            <person name="Jacobson D."/>
            <person name="Barret M."/>
        </authorList>
    </citation>
    <scope>NUCLEOTIDE SEQUENCE [LARGE SCALE GENOMIC DNA]</scope>
    <source>
        <strain evidence="5 6">CFBP13511</strain>
    </source>
</reference>
<feature type="domain" description="UPF0261" evidence="2">
    <location>
        <begin position="7"/>
        <end position="176"/>
    </location>
</feature>
<comment type="similarity">
    <text evidence="1">Belongs to the UPF0261 family.</text>
</comment>
<sequence length="406" mass="43329">MKNENGSVYVVATADTKGRELFYVRDLIVQTGVKVVTVDLSTQPLSETFPGDIPAEMVADYHPQGRNSVFCGDRGKAIDAMAQSFRIFLSQRSDVAGIIGLGGSGGTALITPAMQALPVGVPKLMVSTMASGDVSAYVGASDIGMLYSVTDVAGLNRISRRVLGNAAHQIAGAVKFSLPSSGDDKPAIGLTMFGVTTPCIEAVSAGLDADYDCLVFHATGSGGRAMEKLADSRMLTAMLDLTTTEVCDLLFGGVLACGEDRFDALARSQIPGVLSCGALDMVNFGHPSSVPEKYAARQFYHHNAQVTLMRTTVEENIAMAEWIAGKLNQCEGDVRFLIPEGGFSALDAPGQPFWSPEADRAFITALESHCHQTEKRQIIRLPWNINDPQFAAEAVAQFRQLASRGR</sequence>
<feature type="domain" description="UPF0261" evidence="3">
    <location>
        <begin position="185"/>
        <end position="401"/>
    </location>
</feature>
<dbReference type="CDD" id="cd15488">
    <property type="entry name" value="Tm-1-like"/>
    <property type="match status" value="1"/>
</dbReference>
<dbReference type="InterPro" id="IPR056778">
    <property type="entry name" value="UPF0261_C"/>
</dbReference>
<dbReference type="InterPro" id="IPR051353">
    <property type="entry name" value="Tobamovirus_resist_UPF0261"/>
</dbReference>
<dbReference type="STRING" id="1219360.GCA_001571305_01874"/>
<dbReference type="Pfam" id="PF06792">
    <property type="entry name" value="UPF0261"/>
    <property type="match status" value="1"/>
</dbReference>
<dbReference type="Gene3D" id="3.40.50.12020">
    <property type="entry name" value="Uncharacterised protein family UPF0261, NN domain"/>
    <property type="match status" value="1"/>
</dbReference>
<dbReference type="Proteomes" id="UP000306393">
    <property type="component" value="Unassembled WGS sequence"/>
</dbReference>